<dbReference type="AlphaFoldDB" id="A0AAW0CLH0"/>
<accession>A0AAW0CLH0</accession>
<protein>
    <recommendedName>
        <fullName evidence="3">F-box protein</fullName>
    </recommendedName>
</protein>
<gene>
    <name evidence="1" type="ORF">R3P38DRAFT_2901952</name>
</gene>
<organism evidence="1 2">
    <name type="scientific">Favolaschia claudopus</name>
    <dbReference type="NCBI Taxonomy" id="2862362"/>
    <lineage>
        <taxon>Eukaryota</taxon>
        <taxon>Fungi</taxon>
        <taxon>Dikarya</taxon>
        <taxon>Basidiomycota</taxon>
        <taxon>Agaricomycotina</taxon>
        <taxon>Agaricomycetes</taxon>
        <taxon>Agaricomycetidae</taxon>
        <taxon>Agaricales</taxon>
        <taxon>Marasmiineae</taxon>
        <taxon>Mycenaceae</taxon>
        <taxon>Favolaschia</taxon>
    </lineage>
</organism>
<evidence type="ECO:0000313" key="1">
    <source>
        <dbReference type="EMBL" id="KAK7039790.1"/>
    </source>
</evidence>
<sequence length="375" mass="43303">MATPLPWAPAIYLEIGLCVRLRELLVLLRVSSALNVLLRHYLYRHLGTDFPAKLIDSLAKNPELPPIVKSITFNAPSDSVCLEQWESVWPQLRNLDYFSISGGIPLPRRLLRLSTCRLTYFAATCTVMRSWVDFIATQPEIDELRFDREFMGPVPKPELLPKLCAIKARPNDWVKFAELYPLYHVWSYTGNGLASDNLTFASLHRLSRSPSRLSTLRISCHDFLAIVGYAPRLLTRLRHIVLDEDLSWTKFLLANNDVGLEDSTWARVASSLNVNFVYLQGIFLVCCQTRVGRRQNRRRLRRSDGQDFAWILRLNCKAPSLKAFRFYAHDGYAIWTGLDTSESRRTFLDFPTDPWMVITPERYIGEEEYAYLFGF</sequence>
<evidence type="ECO:0000313" key="2">
    <source>
        <dbReference type="Proteomes" id="UP001362999"/>
    </source>
</evidence>
<comment type="caution">
    <text evidence="1">The sequence shown here is derived from an EMBL/GenBank/DDBJ whole genome shotgun (WGS) entry which is preliminary data.</text>
</comment>
<keyword evidence="2" id="KW-1185">Reference proteome</keyword>
<dbReference type="EMBL" id="JAWWNJ010000016">
    <property type="protein sequence ID" value="KAK7039790.1"/>
    <property type="molecule type" value="Genomic_DNA"/>
</dbReference>
<evidence type="ECO:0008006" key="3">
    <source>
        <dbReference type="Google" id="ProtNLM"/>
    </source>
</evidence>
<dbReference type="Proteomes" id="UP001362999">
    <property type="component" value="Unassembled WGS sequence"/>
</dbReference>
<reference evidence="1 2" key="1">
    <citation type="journal article" date="2024" name="J Genomics">
        <title>Draft genome sequencing and assembly of Favolaschia claudopus CIRM-BRFM 2984 isolated from oak limbs.</title>
        <authorList>
            <person name="Navarro D."/>
            <person name="Drula E."/>
            <person name="Chaduli D."/>
            <person name="Cazenave R."/>
            <person name="Ahrendt S."/>
            <person name="Wang J."/>
            <person name="Lipzen A."/>
            <person name="Daum C."/>
            <person name="Barry K."/>
            <person name="Grigoriev I.V."/>
            <person name="Favel A."/>
            <person name="Rosso M.N."/>
            <person name="Martin F."/>
        </authorList>
    </citation>
    <scope>NUCLEOTIDE SEQUENCE [LARGE SCALE GENOMIC DNA]</scope>
    <source>
        <strain evidence="1 2">CIRM-BRFM 2984</strain>
    </source>
</reference>
<proteinExistence type="predicted"/>
<name>A0AAW0CLH0_9AGAR</name>